<dbReference type="EMBL" id="ATLV01023957">
    <property type="status" value="NOT_ANNOTATED_CDS"/>
    <property type="molecule type" value="Genomic_DNA"/>
</dbReference>
<dbReference type="AlphaFoldDB" id="A0A084WIZ2"/>
<evidence type="ECO:0000313" key="1">
    <source>
        <dbReference type="EMBL" id="KFB50186.1"/>
    </source>
</evidence>
<accession>A0A084WIZ2</accession>
<proteinExistence type="predicted"/>
<reference evidence="2" key="2">
    <citation type="submission" date="2020-05" db="UniProtKB">
        <authorList>
            <consortium name="EnsemblMetazoa"/>
        </authorList>
    </citation>
    <scope>IDENTIFICATION</scope>
</reference>
<organism evidence="1">
    <name type="scientific">Anopheles sinensis</name>
    <name type="common">Mosquito</name>
    <dbReference type="NCBI Taxonomy" id="74873"/>
    <lineage>
        <taxon>Eukaryota</taxon>
        <taxon>Metazoa</taxon>
        <taxon>Ecdysozoa</taxon>
        <taxon>Arthropoda</taxon>
        <taxon>Hexapoda</taxon>
        <taxon>Insecta</taxon>
        <taxon>Pterygota</taxon>
        <taxon>Neoptera</taxon>
        <taxon>Endopterygota</taxon>
        <taxon>Diptera</taxon>
        <taxon>Nematocera</taxon>
        <taxon>Culicoidea</taxon>
        <taxon>Culicidae</taxon>
        <taxon>Anophelinae</taxon>
        <taxon>Anopheles</taxon>
    </lineage>
</organism>
<gene>
    <name evidence="1" type="ORF">ZHAS_00018251</name>
</gene>
<keyword evidence="3" id="KW-1185">Reference proteome</keyword>
<protein>
    <submittedName>
        <fullName evidence="1 2">Uncharacterized protein</fullName>
    </submittedName>
</protein>
<dbReference type="EMBL" id="KE525347">
    <property type="protein sequence ID" value="KFB50186.1"/>
    <property type="molecule type" value="Genomic_DNA"/>
</dbReference>
<evidence type="ECO:0000313" key="3">
    <source>
        <dbReference type="Proteomes" id="UP000030765"/>
    </source>
</evidence>
<reference evidence="1 3" key="1">
    <citation type="journal article" date="2014" name="BMC Genomics">
        <title>Genome sequence of Anopheles sinensis provides insight into genetics basis of mosquito competence for malaria parasites.</title>
        <authorList>
            <person name="Zhou D."/>
            <person name="Zhang D."/>
            <person name="Ding G."/>
            <person name="Shi L."/>
            <person name="Hou Q."/>
            <person name="Ye Y."/>
            <person name="Xu Y."/>
            <person name="Zhou H."/>
            <person name="Xiong C."/>
            <person name="Li S."/>
            <person name="Yu J."/>
            <person name="Hong S."/>
            <person name="Yu X."/>
            <person name="Zou P."/>
            <person name="Chen C."/>
            <person name="Chang X."/>
            <person name="Wang W."/>
            <person name="Lv Y."/>
            <person name="Sun Y."/>
            <person name="Ma L."/>
            <person name="Shen B."/>
            <person name="Zhu C."/>
        </authorList>
    </citation>
    <scope>NUCLEOTIDE SEQUENCE [LARGE SCALE GENOMIC DNA]</scope>
</reference>
<dbReference type="VEuPathDB" id="VectorBase:ASIC018251"/>
<evidence type="ECO:0000313" key="2">
    <source>
        <dbReference type="EnsemblMetazoa" id="ASIC018251-PA"/>
    </source>
</evidence>
<dbReference type="EnsemblMetazoa" id="ASIC018251-RA">
    <property type="protein sequence ID" value="ASIC018251-PA"/>
    <property type="gene ID" value="ASIC018251"/>
</dbReference>
<name>A0A084WIZ2_ANOSI</name>
<sequence length="90" mass="9962">MVKFTHECWMMATIAVNIPAVSVAADRGWDDLFARRSSNTSGILRAKQLVEEEEGEVQKGKACQVSSNSKIWQSLQICRPDVGSNRAPEP</sequence>
<dbReference type="Proteomes" id="UP000030765">
    <property type="component" value="Unassembled WGS sequence"/>
</dbReference>